<name>A0A849IDB1_9HYPH</name>
<dbReference type="AlphaFoldDB" id="A0A849IDB1"/>
<evidence type="ECO:0000313" key="2">
    <source>
        <dbReference type="EMBL" id="NNM74030.1"/>
    </source>
</evidence>
<dbReference type="EMBL" id="JABEPP010000004">
    <property type="protein sequence ID" value="NNM74030.1"/>
    <property type="molecule type" value="Genomic_DNA"/>
</dbReference>
<organism evidence="2 3">
    <name type="scientific">Enterovirga aerilata</name>
    <dbReference type="NCBI Taxonomy" id="2730920"/>
    <lineage>
        <taxon>Bacteria</taxon>
        <taxon>Pseudomonadati</taxon>
        <taxon>Pseudomonadota</taxon>
        <taxon>Alphaproteobacteria</taxon>
        <taxon>Hyphomicrobiales</taxon>
        <taxon>Methylobacteriaceae</taxon>
        <taxon>Enterovirga</taxon>
    </lineage>
</organism>
<evidence type="ECO:0000313" key="3">
    <source>
        <dbReference type="Proteomes" id="UP000564885"/>
    </source>
</evidence>
<proteinExistence type="predicted"/>
<reference evidence="2 3" key="1">
    <citation type="submission" date="2020-04" db="EMBL/GenBank/DDBJ databases">
        <title>Enterovirga sp. isolate from soil.</title>
        <authorList>
            <person name="Chea S."/>
            <person name="Kim D.-U."/>
        </authorList>
    </citation>
    <scope>NUCLEOTIDE SEQUENCE [LARGE SCALE GENOMIC DNA]</scope>
    <source>
        <strain evidence="2 3">DB1703</strain>
    </source>
</reference>
<accession>A0A849IDB1</accession>
<gene>
    <name evidence="2" type="ORF">HJG44_16760</name>
</gene>
<dbReference type="RefSeq" id="WP_171219460.1">
    <property type="nucleotide sequence ID" value="NZ_JABEPP010000004.1"/>
</dbReference>
<sequence length="88" mass="9554">MALVLTSAATEYEAPTQERTVSGSATGGPSPDQAVIPALTAPGNGCRFWFAADNACEFGFNRPRRAWEFARTERRHGELQEQSGVPKQ</sequence>
<comment type="caution">
    <text evidence="2">The sequence shown here is derived from an EMBL/GenBank/DDBJ whole genome shotgun (WGS) entry which is preliminary data.</text>
</comment>
<keyword evidence="3" id="KW-1185">Reference proteome</keyword>
<protein>
    <submittedName>
        <fullName evidence="2">Uncharacterized protein</fullName>
    </submittedName>
</protein>
<evidence type="ECO:0000256" key="1">
    <source>
        <dbReference type="SAM" id="MobiDB-lite"/>
    </source>
</evidence>
<dbReference type="Proteomes" id="UP000564885">
    <property type="component" value="Unassembled WGS sequence"/>
</dbReference>
<feature type="region of interest" description="Disordered" evidence="1">
    <location>
        <begin position="1"/>
        <end position="32"/>
    </location>
</feature>